<gene>
    <name evidence="2" type="ordered locus">EUBREC_0508</name>
</gene>
<evidence type="ECO:0000256" key="1">
    <source>
        <dbReference type="SAM" id="MobiDB-lite"/>
    </source>
</evidence>
<accession>C4ZC09</accession>
<organism evidence="2 3">
    <name type="scientific">Agathobacter rectalis (strain ATCC 33656 / DSM 3377 / JCM 17463 / KCTC 5835 / VPI 0990)</name>
    <name type="common">Eubacterium rectale</name>
    <dbReference type="NCBI Taxonomy" id="515619"/>
    <lineage>
        <taxon>Bacteria</taxon>
        <taxon>Bacillati</taxon>
        <taxon>Bacillota</taxon>
        <taxon>Clostridia</taxon>
        <taxon>Lachnospirales</taxon>
        <taxon>Lachnospiraceae</taxon>
        <taxon>Agathobacter</taxon>
    </lineage>
</organism>
<dbReference type="KEGG" id="ere:EUBREC_0508"/>
<name>C4ZC09_AGARV</name>
<reference evidence="2 3" key="1">
    <citation type="journal article" date="2009" name="Proc. Natl. Acad. Sci. U.S.A.">
        <title>Characterizing a model human gut microbiota composed of members of its two dominant bacterial phyla.</title>
        <authorList>
            <person name="Mahowald M.A."/>
            <person name="Rey F.E."/>
            <person name="Seedorf H."/>
            <person name="Turnbaugh P.J."/>
            <person name="Fulton R.S."/>
            <person name="Wollam A."/>
            <person name="Shah N."/>
            <person name="Wang C."/>
            <person name="Magrini V."/>
            <person name="Wilson R.K."/>
            <person name="Cantarel B.L."/>
            <person name="Coutinho P.M."/>
            <person name="Henrissat B."/>
            <person name="Crock L.W."/>
            <person name="Russell A."/>
            <person name="Verberkmoes N.C."/>
            <person name="Hettich R.L."/>
            <person name="Gordon J.I."/>
        </authorList>
    </citation>
    <scope>NUCLEOTIDE SEQUENCE [LARGE SCALE GENOMIC DNA]</scope>
    <source>
        <strain evidence="3">ATCC 33656 / DSM 3377 / JCM 17463 / KCTC 5835 / LMG 30912 / VPI 0990</strain>
    </source>
</reference>
<dbReference type="EMBL" id="CP001107">
    <property type="protein sequence ID" value="ACR74299.1"/>
    <property type="molecule type" value="Genomic_DNA"/>
</dbReference>
<dbReference type="AlphaFoldDB" id="C4ZC09"/>
<dbReference type="HOGENOM" id="CLU_3152961_0_0_9"/>
<feature type="region of interest" description="Disordered" evidence="1">
    <location>
        <begin position="22"/>
        <end position="48"/>
    </location>
</feature>
<protein>
    <submittedName>
        <fullName evidence="2">Uncharacterized protein</fullName>
    </submittedName>
</protein>
<dbReference type="PaxDb" id="515619-EUBREC_0508"/>
<dbReference type="Proteomes" id="UP000001477">
    <property type="component" value="Chromosome"/>
</dbReference>
<evidence type="ECO:0000313" key="3">
    <source>
        <dbReference type="Proteomes" id="UP000001477"/>
    </source>
</evidence>
<sequence length="48" mass="5495">MRIAKLLRYCRNYAMKHRNAPAWTQGRGEPRHGRRVSTVSSGIEALQA</sequence>
<proteinExistence type="predicted"/>
<evidence type="ECO:0000313" key="2">
    <source>
        <dbReference type="EMBL" id="ACR74299.1"/>
    </source>
</evidence>